<comment type="caution">
    <text evidence="4">The sequence shown here is derived from an EMBL/GenBank/DDBJ whole genome shotgun (WGS) entry which is preliminary data.</text>
</comment>
<dbReference type="PANTHER" id="PTHR24198">
    <property type="entry name" value="ANKYRIN REPEAT AND PROTEIN KINASE DOMAIN-CONTAINING PROTEIN"/>
    <property type="match status" value="1"/>
</dbReference>
<dbReference type="PROSITE" id="PS50297">
    <property type="entry name" value="ANK_REP_REGION"/>
    <property type="match status" value="3"/>
</dbReference>
<dbReference type="Pfam" id="PF12796">
    <property type="entry name" value="Ank_2"/>
    <property type="match status" value="1"/>
</dbReference>
<dbReference type="SMART" id="SM00248">
    <property type="entry name" value="ANK"/>
    <property type="match status" value="3"/>
</dbReference>
<evidence type="ECO:0000256" key="2">
    <source>
        <dbReference type="ARBA" id="ARBA00023043"/>
    </source>
</evidence>
<evidence type="ECO:0000256" key="3">
    <source>
        <dbReference type="PROSITE-ProRule" id="PRU00023"/>
    </source>
</evidence>
<keyword evidence="2 3" id="KW-0040">ANK repeat</keyword>
<sequence length="520" mass="57469">MLCVFSAVSGEALASLDVEASEAEHQVRRLKARLAKQLGVSRFRQRWLGEDHSELPDDAMLDFSAQNVPVLNVQLVILEFVEAAEQSDQLVSACDKNCWEEVEALLCTPLSPTSFRDQLGRPALHAAARNGHWQCIRLLLEADAEKDEAILGLTALHLAAQRGHVGVVRLLLEAACDLHLVTLKQHETALHLAADHGHPEVVALLLEMKAEKDQARSRDGKTPCTSPLRRVTQRCFDFYWLRVRRKRKSLRMARQLYSWQLRATGRREENPLERQRLGGKRLEDCPVHRFRFERSEGSPGSAVLACALVDGRSLLVEMDGEASVTSATILGDAWNGAAPTGARWRNWPRGAQDLRLLPCRRVAMTLRRREMAGDTEAGDAVVVYGRSFESSNYRQLMLGRSMEADVPKSPDAAIKSLSSFLASRSFPDATAELERSLRRAAKPTAATLLLEPGSHAAAQLEGQLQAALLWCADPPLELGHVEAVDQPADDLRSEQQSLCQIAECDSSGAVVAVLQTRRGK</sequence>
<dbReference type="Proteomes" id="UP001642464">
    <property type="component" value="Unassembled WGS sequence"/>
</dbReference>
<dbReference type="PROSITE" id="PS50088">
    <property type="entry name" value="ANK_REPEAT"/>
    <property type="match status" value="3"/>
</dbReference>
<feature type="repeat" description="ANK" evidence="3">
    <location>
        <begin position="151"/>
        <end position="183"/>
    </location>
</feature>
<accession>A0ABP0RMT6</accession>
<keyword evidence="5" id="KW-1185">Reference proteome</keyword>
<dbReference type="Gene3D" id="1.25.40.20">
    <property type="entry name" value="Ankyrin repeat-containing domain"/>
    <property type="match status" value="1"/>
</dbReference>
<evidence type="ECO:0000313" key="4">
    <source>
        <dbReference type="EMBL" id="CAK9100855.1"/>
    </source>
</evidence>
<dbReference type="InterPro" id="IPR036770">
    <property type="entry name" value="Ankyrin_rpt-contain_sf"/>
</dbReference>
<dbReference type="EMBL" id="CAXAMM010041707">
    <property type="protein sequence ID" value="CAK9100855.1"/>
    <property type="molecule type" value="Genomic_DNA"/>
</dbReference>
<proteinExistence type="predicted"/>
<feature type="repeat" description="ANK" evidence="3">
    <location>
        <begin position="185"/>
        <end position="217"/>
    </location>
</feature>
<evidence type="ECO:0000313" key="5">
    <source>
        <dbReference type="Proteomes" id="UP001642464"/>
    </source>
</evidence>
<gene>
    <name evidence="4" type="ORF">SCF082_LOCUS47176</name>
</gene>
<dbReference type="InterPro" id="IPR002110">
    <property type="entry name" value="Ankyrin_rpt"/>
</dbReference>
<feature type="repeat" description="ANK" evidence="3">
    <location>
        <begin position="119"/>
        <end position="145"/>
    </location>
</feature>
<reference evidence="4 5" key="1">
    <citation type="submission" date="2024-02" db="EMBL/GenBank/DDBJ databases">
        <authorList>
            <person name="Chen Y."/>
            <person name="Shah S."/>
            <person name="Dougan E. K."/>
            <person name="Thang M."/>
            <person name="Chan C."/>
        </authorList>
    </citation>
    <scope>NUCLEOTIDE SEQUENCE [LARGE SCALE GENOMIC DNA]</scope>
</reference>
<protein>
    <submittedName>
        <fullName evidence="4">Cortactin-binding protein 2 (CortBP2)</fullName>
    </submittedName>
</protein>
<dbReference type="Pfam" id="PF00023">
    <property type="entry name" value="Ank"/>
    <property type="match status" value="1"/>
</dbReference>
<keyword evidence="1" id="KW-0677">Repeat</keyword>
<dbReference type="SUPFAM" id="SSF48403">
    <property type="entry name" value="Ankyrin repeat"/>
    <property type="match status" value="1"/>
</dbReference>
<evidence type="ECO:0000256" key="1">
    <source>
        <dbReference type="ARBA" id="ARBA00022737"/>
    </source>
</evidence>
<organism evidence="4 5">
    <name type="scientific">Durusdinium trenchii</name>
    <dbReference type="NCBI Taxonomy" id="1381693"/>
    <lineage>
        <taxon>Eukaryota</taxon>
        <taxon>Sar</taxon>
        <taxon>Alveolata</taxon>
        <taxon>Dinophyceae</taxon>
        <taxon>Suessiales</taxon>
        <taxon>Symbiodiniaceae</taxon>
        <taxon>Durusdinium</taxon>
    </lineage>
</organism>
<dbReference type="PANTHER" id="PTHR24198:SF165">
    <property type="entry name" value="ANKYRIN REPEAT-CONTAINING PROTEIN-RELATED"/>
    <property type="match status" value="1"/>
</dbReference>
<name>A0ABP0RMT6_9DINO</name>